<evidence type="ECO:0000313" key="1">
    <source>
        <dbReference type="EMBL" id="HFM99112.1"/>
    </source>
</evidence>
<reference evidence="1" key="1">
    <citation type="journal article" date="2020" name="mSystems">
        <title>Genome- and Community-Level Interaction Insights into Carbon Utilization and Element Cycling Functions of Hydrothermarchaeota in Hydrothermal Sediment.</title>
        <authorList>
            <person name="Zhou Z."/>
            <person name="Liu Y."/>
            <person name="Xu W."/>
            <person name="Pan J."/>
            <person name="Luo Z.H."/>
            <person name="Li M."/>
        </authorList>
    </citation>
    <scope>NUCLEOTIDE SEQUENCE [LARGE SCALE GENOMIC DNA]</scope>
    <source>
        <strain evidence="1">SpSt-418</strain>
    </source>
</reference>
<dbReference type="EMBL" id="DSRU01000226">
    <property type="protein sequence ID" value="HFM99112.1"/>
    <property type="molecule type" value="Genomic_DNA"/>
</dbReference>
<gene>
    <name evidence="1" type="ORF">ENR64_15410</name>
</gene>
<accession>A0A7C3PE90</accession>
<organism evidence="1">
    <name type="scientific">Oscillatoriales cyanobacterium SpSt-418</name>
    <dbReference type="NCBI Taxonomy" id="2282169"/>
    <lineage>
        <taxon>Bacteria</taxon>
        <taxon>Bacillati</taxon>
        <taxon>Cyanobacteriota</taxon>
        <taxon>Cyanophyceae</taxon>
        <taxon>Oscillatoriophycideae</taxon>
        <taxon>Oscillatoriales</taxon>
    </lineage>
</organism>
<dbReference type="AlphaFoldDB" id="A0A7C3PE90"/>
<comment type="caution">
    <text evidence="1">The sequence shown here is derived from an EMBL/GenBank/DDBJ whole genome shotgun (WGS) entry which is preliminary data.</text>
</comment>
<name>A0A7C3PE90_9CYAN</name>
<proteinExistence type="predicted"/>
<sequence>MIQTLKLHRTPENTVIVYHNRPWEQFKHIQKGLEGSPGVRLSFYEGVVEIFMAGQPHAIQTFREAILQG</sequence>
<protein>
    <submittedName>
        <fullName evidence="1">Uncharacterized protein</fullName>
    </submittedName>
</protein>